<keyword evidence="1" id="KW-1133">Transmembrane helix</keyword>
<dbReference type="Proteomes" id="UP001464555">
    <property type="component" value="Unassembled WGS sequence"/>
</dbReference>
<dbReference type="EMBL" id="JBBYHR010000001">
    <property type="protein sequence ID" value="MEL1242928.1"/>
    <property type="molecule type" value="Genomic_DNA"/>
</dbReference>
<comment type="caution">
    <text evidence="2">The sequence shown here is derived from an EMBL/GenBank/DDBJ whole genome shotgun (WGS) entry which is preliminary data.</text>
</comment>
<protein>
    <submittedName>
        <fullName evidence="2">Lmo0937 family membrane protein</fullName>
    </submittedName>
</protein>
<dbReference type="RefSeq" id="WP_341695248.1">
    <property type="nucleotide sequence ID" value="NZ_JBBYHR010000001.1"/>
</dbReference>
<reference evidence="2 3" key="1">
    <citation type="submission" date="2024-04" db="EMBL/GenBank/DDBJ databases">
        <title>Flavobacterium sp. DGU11 16S ribosomal RNA gene Genome sequencing and assembly.</title>
        <authorList>
            <person name="Park S."/>
        </authorList>
    </citation>
    <scope>NUCLEOTIDE SEQUENCE [LARGE SCALE GENOMIC DNA]</scope>
    <source>
        <strain evidence="2 3">DGU11</strain>
    </source>
</reference>
<organism evidence="2 3">
    <name type="scientific">Flavobacterium arundinis</name>
    <dbReference type="NCBI Taxonomy" id="3139143"/>
    <lineage>
        <taxon>Bacteria</taxon>
        <taxon>Pseudomonadati</taxon>
        <taxon>Bacteroidota</taxon>
        <taxon>Flavobacteriia</taxon>
        <taxon>Flavobacteriales</taxon>
        <taxon>Flavobacteriaceae</taxon>
        <taxon>Flavobacterium</taxon>
    </lineage>
</organism>
<gene>
    <name evidence="2" type="ORF">AAEO56_01530</name>
</gene>
<evidence type="ECO:0000256" key="1">
    <source>
        <dbReference type="SAM" id="Phobius"/>
    </source>
</evidence>
<keyword evidence="3" id="KW-1185">Reference proteome</keyword>
<accession>A0ABU9HRZ4</accession>
<proteinExistence type="predicted"/>
<dbReference type="NCBIfam" id="NF033488">
    <property type="entry name" value="lmo0937_fam_TM"/>
    <property type="match status" value="1"/>
</dbReference>
<evidence type="ECO:0000313" key="2">
    <source>
        <dbReference type="EMBL" id="MEL1242928.1"/>
    </source>
</evidence>
<evidence type="ECO:0000313" key="3">
    <source>
        <dbReference type="Proteomes" id="UP001464555"/>
    </source>
</evidence>
<feature type="transmembrane region" description="Helical" evidence="1">
    <location>
        <begin position="29"/>
        <end position="46"/>
    </location>
</feature>
<name>A0ABU9HRZ4_9FLAO</name>
<dbReference type="Pfam" id="PF18919">
    <property type="entry name" value="DUF5670"/>
    <property type="match status" value="1"/>
</dbReference>
<sequence>MKKLLYIVAVLFLIFWVLGKFVWYITNAMINLLLVAALVFALITLIKKKPSGK</sequence>
<keyword evidence="1" id="KW-0472">Membrane</keyword>
<dbReference type="InterPro" id="IPR043727">
    <property type="entry name" value="Lmo0937-like"/>
</dbReference>
<keyword evidence="1" id="KW-0812">Transmembrane</keyword>